<dbReference type="OrthoDB" id="1055148at2759"/>
<name>A0A8S0W7T1_CYCAE</name>
<dbReference type="SUPFAM" id="SSF48264">
    <property type="entry name" value="Cytochrome P450"/>
    <property type="match status" value="1"/>
</dbReference>
<gene>
    <name evidence="11" type="ORF">AAE3_LOCUS8387</name>
</gene>
<evidence type="ECO:0008006" key="13">
    <source>
        <dbReference type="Google" id="ProtNLM"/>
    </source>
</evidence>
<evidence type="ECO:0000256" key="9">
    <source>
        <dbReference type="PIRSR" id="PIRSR602401-1"/>
    </source>
</evidence>
<comment type="caution">
    <text evidence="11">The sequence shown here is derived from an EMBL/GenBank/DDBJ whole genome shotgun (WGS) entry which is preliminary data.</text>
</comment>
<keyword evidence="7 9" id="KW-0408">Iron</keyword>
<dbReference type="InterPro" id="IPR036396">
    <property type="entry name" value="Cyt_P450_sf"/>
</dbReference>
<reference evidence="11 12" key="1">
    <citation type="submission" date="2020-01" db="EMBL/GenBank/DDBJ databases">
        <authorList>
            <person name="Gupta K D."/>
        </authorList>
    </citation>
    <scope>NUCLEOTIDE SEQUENCE [LARGE SCALE GENOMIC DNA]</scope>
</reference>
<evidence type="ECO:0000256" key="1">
    <source>
        <dbReference type="ARBA" id="ARBA00001971"/>
    </source>
</evidence>
<evidence type="ECO:0000256" key="7">
    <source>
        <dbReference type="ARBA" id="ARBA00023004"/>
    </source>
</evidence>
<dbReference type="Pfam" id="PF00067">
    <property type="entry name" value="p450"/>
    <property type="match status" value="1"/>
</dbReference>
<dbReference type="PRINTS" id="PR00463">
    <property type="entry name" value="EP450I"/>
</dbReference>
<dbReference type="InterPro" id="IPR050364">
    <property type="entry name" value="Cytochrome_P450_fung"/>
</dbReference>
<dbReference type="InterPro" id="IPR002401">
    <property type="entry name" value="Cyt_P450_E_grp-I"/>
</dbReference>
<dbReference type="EMBL" id="CACVBS010000053">
    <property type="protein sequence ID" value="CAA7266208.1"/>
    <property type="molecule type" value="Genomic_DNA"/>
</dbReference>
<sequence>MLGFLNHPLTAFTCAYIIYYLMKWYRLRKLMPPGPLGLPFIGNKHELPAIKPWKKFAELNKRYGPVTSIFLGDTPVIICGTAQPAWDLLEKRSDIYSSRPRFVVAGEILSSNLRGLMLPNNESWRKWRKVLHSGFHSRQAETYKDIQSLESKVLIKQILDDPKGYERHIQRFAASVAVSVTYGKRINSVDEWVVKENMDAMDYLISVNIPGKYLVESWPWLLKLPRSLQWFRREPEERRKRDIRFLTVLYDEVKSRMTKGTIPDCLTSQCITNIKQLGMSDLELAYAVSSPFGAGIETTSGTSTSFVLAMLHFPEVQTKAQVELDAVVGQDRMPEYEDQSSLPYIRAVINEALRWRPVAILGGTPHASTVDDVYNGMFIPKGSTIFANFYGIMRDPEMFPEPERFRPERFVETTSPRLLQFDLPFGFGRRSCPGIHLALNSLFINFARMLWAFDIKPALDQDGKEIMPDSENYTNGFNSRPVSFDCRFIPRSSKIVACIEAEYQHAKPQLDRWEE</sequence>
<evidence type="ECO:0000256" key="3">
    <source>
        <dbReference type="ARBA" id="ARBA00010617"/>
    </source>
</evidence>
<keyword evidence="5 9" id="KW-0479">Metal-binding</keyword>
<comment type="similarity">
    <text evidence="3 10">Belongs to the cytochrome P450 family.</text>
</comment>
<dbReference type="GO" id="GO:0020037">
    <property type="term" value="F:heme binding"/>
    <property type="evidence" value="ECO:0007669"/>
    <property type="project" value="InterPro"/>
</dbReference>
<evidence type="ECO:0000256" key="6">
    <source>
        <dbReference type="ARBA" id="ARBA00023002"/>
    </source>
</evidence>
<dbReference type="Proteomes" id="UP000467700">
    <property type="component" value="Unassembled WGS sequence"/>
</dbReference>
<evidence type="ECO:0000256" key="5">
    <source>
        <dbReference type="ARBA" id="ARBA00022723"/>
    </source>
</evidence>
<dbReference type="InterPro" id="IPR001128">
    <property type="entry name" value="Cyt_P450"/>
</dbReference>
<organism evidence="11 12">
    <name type="scientific">Cyclocybe aegerita</name>
    <name type="common">Black poplar mushroom</name>
    <name type="synonym">Agrocybe aegerita</name>
    <dbReference type="NCBI Taxonomy" id="1973307"/>
    <lineage>
        <taxon>Eukaryota</taxon>
        <taxon>Fungi</taxon>
        <taxon>Dikarya</taxon>
        <taxon>Basidiomycota</taxon>
        <taxon>Agaricomycotina</taxon>
        <taxon>Agaricomycetes</taxon>
        <taxon>Agaricomycetidae</taxon>
        <taxon>Agaricales</taxon>
        <taxon>Agaricineae</taxon>
        <taxon>Bolbitiaceae</taxon>
        <taxon>Cyclocybe</taxon>
    </lineage>
</organism>
<dbReference type="GO" id="GO:0005506">
    <property type="term" value="F:iron ion binding"/>
    <property type="evidence" value="ECO:0007669"/>
    <property type="project" value="InterPro"/>
</dbReference>
<keyword evidence="4 9" id="KW-0349">Heme</keyword>
<dbReference type="InterPro" id="IPR017972">
    <property type="entry name" value="Cyt_P450_CS"/>
</dbReference>
<dbReference type="PRINTS" id="PR00385">
    <property type="entry name" value="P450"/>
</dbReference>
<evidence type="ECO:0000256" key="2">
    <source>
        <dbReference type="ARBA" id="ARBA00005179"/>
    </source>
</evidence>
<keyword evidence="6 10" id="KW-0560">Oxidoreductase</keyword>
<dbReference type="GO" id="GO:0004497">
    <property type="term" value="F:monooxygenase activity"/>
    <property type="evidence" value="ECO:0007669"/>
    <property type="project" value="UniProtKB-KW"/>
</dbReference>
<evidence type="ECO:0000256" key="4">
    <source>
        <dbReference type="ARBA" id="ARBA00022617"/>
    </source>
</evidence>
<proteinExistence type="inferred from homology"/>
<dbReference type="AlphaFoldDB" id="A0A8S0W7T1"/>
<comment type="cofactor">
    <cofactor evidence="1 9">
        <name>heme</name>
        <dbReference type="ChEBI" id="CHEBI:30413"/>
    </cofactor>
</comment>
<evidence type="ECO:0000313" key="11">
    <source>
        <dbReference type="EMBL" id="CAA7266208.1"/>
    </source>
</evidence>
<dbReference type="PANTHER" id="PTHR46300:SF4">
    <property type="entry name" value="CYTOCHROME P450 98A3"/>
    <property type="match status" value="1"/>
</dbReference>
<keyword evidence="8 10" id="KW-0503">Monooxygenase</keyword>
<protein>
    <recommendedName>
        <fullName evidence="13">Cytochrome P450</fullName>
    </recommendedName>
</protein>
<evidence type="ECO:0000256" key="8">
    <source>
        <dbReference type="ARBA" id="ARBA00023033"/>
    </source>
</evidence>
<dbReference type="GO" id="GO:0016705">
    <property type="term" value="F:oxidoreductase activity, acting on paired donors, with incorporation or reduction of molecular oxygen"/>
    <property type="evidence" value="ECO:0007669"/>
    <property type="project" value="InterPro"/>
</dbReference>
<dbReference type="PROSITE" id="PS00086">
    <property type="entry name" value="CYTOCHROME_P450"/>
    <property type="match status" value="1"/>
</dbReference>
<evidence type="ECO:0000256" key="10">
    <source>
        <dbReference type="RuleBase" id="RU000461"/>
    </source>
</evidence>
<dbReference type="CDD" id="cd11065">
    <property type="entry name" value="CYP64-like"/>
    <property type="match status" value="1"/>
</dbReference>
<dbReference type="Gene3D" id="1.10.630.10">
    <property type="entry name" value="Cytochrome P450"/>
    <property type="match status" value="1"/>
</dbReference>
<evidence type="ECO:0000313" key="12">
    <source>
        <dbReference type="Proteomes" id="UP000467700"/>
    </source>
</evidence>
<comment type="pathway">
    <text evidence="2">Secondary metabolite biosynthesis.</text>
</comment>
<accession>A0A8S0W7T1</accession>
<feature type="binding site" description="axial binding residue" evidence="9">
    <location>
        <position position="432"/>
    </location>
    <ligand>
        <name>heme</name>
        <dbReference type="ChEBI" id="CHEBI:30413"/>
    </ligand>
    <ligandPart>
        <name>Fe</name>
        <dbReference type="ChEBI" id="CHEBI:18248"/>
    </ligandPart>
</feature>
<dbReference type="PANTHER" id="PTHR46300">
    <property type="entry name" value="P450, PUTATIVE (EUROFUNG)-RELATED-RELATED"/>
    <property type="match status" value="1"/>
</dbReference>
<keyword evidence="12" id="KW-1185">Reference proteome</keyword>